<accession>A0A0F9SYY6</accession>
<proteinExistence type="predicted"/>
<protein>
    <submittedName>
        <fullName evidence="1">Uncharacterized protein</fullName>
    </submittedName>
</protein>
<organism evidence="1">
    <name type="scientific">marine sediment metagenome</name>
    <dbReference type="NCBI Taxonomy" id="412755"/>
    <lineage>
        <taxon>unclassified sequences</taxon>
        <taxon>metagenomes</taxon>
        <taxon>ecological metagenomes</taxon>
    </lineage>
</organism>
<gene>
    <name evidence="1" type="ORF">LCGC14_0392660</name>
</gene>
<sequence length="63" mass="7285">MTLTELLRRNHYSEDDIVDIKYELRKWLKEMGLPDYDTIGKGGAIFSATDSLRELLVTLVDEP</sequence>
<name>A0A0F9SYY6_9ZZZZ</name>
<evidence type="ECO:0000313" key="1">
    <source>
        <dbReference type="EMBL" id="KKN74180.1"/>
    </source>
</evidence>
<dbReference type="AlphaFoldDB" id="A0A0F9SYY6"/>
<comment type="caution">
    <text evidence="1">The sequence shown here is derived from an EMBL/GenBank/DDBJ whole genome shotgun (WGS) entry which is preliminary data.</text>
</comment>
<reference evidence="1" key="1">
    <citation type="journal article" date="2015" name="Nature">
        <title>Complex archaea that bridge the gap between prokaryotes and eukaryotes.</title>
        <authorList>
            <person name="Spang A."/>
            <person name="Saw J.H."/>
            <person name="Jorgensen S.L."/>
            <person name="Zaremba-Niedzwiedzka K."/>
            <person name="Martijn J."/>
            <person name="Lind A.E."/>
            <person name="van Eijk R."/>
            <person name="Schleper C."/>
            <person name="Guy L."/>
            <person name="Ettema T.J."/>
        </authorList>
    </citation>
    <scope>NUCLEOTIDE SEQUENCE</scope>
</reference>
<dbReference type="EMBL" id="LAZR01000330">
    <property type="protein sequence ID" value="KKN74180.1"/>
    <property type="molecule type" value="Genomic_DNA"/>
</dbReference>